<keyword evidence="3" id="KW-1185">Reference proteome</keyword>
<evidence type="ECO:0000313" key="3">
    <source>
        <dbReference type="Proteomes" id="UP000250266"/>
    </source>
</evidence>
<accession>A0A8E2EA87</accession>
<feature type="compositionally biased region" description="Polar residues" evidence="1">
    <location>
        <begin position="131"/>
        <end position="147"/>
    </location>
</feature>
<sequence length="162" mass="17429">MTTTPPSDLLLSVRTYPFLHPPPFLSPSLQPSHPSYPSHPKIPASHPSQPFSSSSSSSSSFCQTRFPIPHLHHPGPLSPLQCPPISLQPSQLQSSLRNALSTYGASSPQYHRIKAMVDEEVASAANPPQSPTQQFSGLQSSSNTTGMFSLAYRPKPSSARKG</sequence>
<feature type="region of interest" description="Disordered" evidence="1">
    <location>
        <begin position="27"/>
        <end position="108"/>
    </location>
</feature>
<proteinExistence type="predicted"/>
<dbReference type="AlphaFoldDB" id="A0A8E2EA87"/>
<feature type="compositionally biased region" description="Low complexity" evidence="1">
    <location>
        <begin position="74"/>
        <end position="96"/>
    </location>
</feature>
<protein>
    <submittedName>
        <fullName evidence="2">Uncharacterized protein</fullName>
    </submittedName>
</protein>
<feature type="compositionally biased region" description="Low complexity" evidence="1">
    <location>
        <begin position="27"/>
        <end position="39"/>
    </location>
</feature>
<organism evidence="2 3">
    <name type="scientific">Lepidopterella palustris CBS 459.81</name>
    <dbReference type="NCBI Taxonomy" id="1314670"/>
    <lineage>
        <taxon>Eukaryota</taxon>
        <taxon>Fungi</taxon>
        <taxon>Dikarya</taxon>
        <taxon>Ascomycota</taxon>
        <taxon>Pezizomycotina</taxon>
        <taxon>Dothideomycetes</taxon>
        <taxon>Pleosporomycetidae</taxon>
        <taxon>Mytilinidiales</taxon>
        <taxon>Argynnaceae</taxon>
        <taxon>Lepidopterella</taxon>
    </lineage>
</organism>
<evidence type="ECO:0000313" key="2">
    <source>
        <dbReference type="EMBL" id="OCK79873.1"/>
    </source>
</evidence>
<reference evidence="2 3" key="1">
    <citation type="journal article" date="2016" name="Nat. Commun.">
        <title>Ectomycorrhizal ecology is imprinted in the genome of the dominant symbiotic fungus Cenococcum geophilum.</title>
        <authorList>
            <consortium name="DOE Joint Genome Institute"/>
            <person name="Peter M."/>
            <person name="Kohler A."/>
            <person name="Ohm R.A."/>
            <person name="Kuo A."/>
            <person name="Krutzmann J."/>
            <person name="Morin E."/>
            <person name="Arend M."/>
            <person name="Barry K.W."/>
            <person name="Binder M."/>
            <person name="Choi C."/>
            <person name="Clum A."/>
            <person name="Copeland A."/>
            <person name="Grisel N."/>
            <person name="Haridas S."/>
            <person name="Kipfer T."/>
            <person name="LaButti K."/>
            <person name="Lindquist E."/>
            <person name="Lipzen A."/>
            <person name="Maire R."/>
            <person name="Meier B."/>
            <person name="Mihaltcheva S."/>
            <person name="Molinier V."/>
            <person name="Murat C."/>
            <person name="Poggeler S."/>
            <person name="Quandt C.A."/>
            <person name="Sperisen C."/>
            <person name="Tritt A."/>
            <person name="Tisserant E."/>
            <person name="Crous P.W."/>
            <person name="Henrissat B."/>
            <person name="Nehls U."/>
            <person name="Egli S."/>
            <person name="Spatafora J.W."/>
            <person name="Grigoriev I.V."/>
            <person name="Martin F.M."/>
        </authorList>
    </citation>
    <scope>NUCLEOTIDE SEQUENCE [LARGE SCALE GENOMIC DNA]</scope>
    <source>
        <strain evidence="2 3">CBS 459.81</strain>
    </source>
</reference>
<dbReference type="EMBL" id="KV744984">
    <property type="protein sequence ID" value="OCK79873.1"/>
    <property type="molecule type" value="Genomic_DNA"/>
</dbReference>
<dbReference type="OrthoDB" id="3833686at2759"/>
<name>A0A8E2EA87_9PEZI</name>
<evidence type="ECO:0000256" key="1">
    <source>
        <dbReference type="SAM" id="MobiDB-lite"/>
    </source>
</evidence>
<dbReference type="Proteomes" id="UP000250266">
    <property type="component" value="Unassembled WGS sequence"/>
</dbReference>
<gene>
    <name evidence="2" type="ORF">K432DRAFT_57258</name>
</gene>
<feature type="compositionally biased region" description="Polar residues" evidence="1">
    <location>
        <begin position="97"/>
        <end position="108"/>
    </location>
</feature>
<feature type="region of interest" description="Disordered" evidence="1">
    <location>
        <begin position="120"/>
        <end position="162"/>
    </location>
</feature>